<keyword evidence="3" id="KW-1185">Reference proteome</keyword>
<evidence type="ECO:0000313" key="2">
    <source>
        <dbReference type="EMBL" id="AXK60767.1"/>
    </source>
</evidence>
<proteinExistence type="predicted"/>
<name>A0A345ZBV0_9BACT</name>
<protein>
    <submittedName>
        <fullName evidence="2">Uncharacterized protein</fullName>
    </submittedName>
</protein>
<sequence>MQIKKKHLFILVIFLPIILFCAEQNIARDSLKQRSHSCPQQHAILEQLYIPHPDPNRHAYSYKDPKKCYSPLQSLCQKMNLKEQELEVEKINFKKTSNDHESDCESEVSDHSQTSQDLDSGEECLFEIDDIDTK</sequence>
<dbReference type="KEGG" id="cdes:C0J27_03390"/>
<evidence type="ECO:0000256" key="1">
    <source>
        <dbReference type="SAM" id="MobiDB-lite"/>
    </source>
</evidence>
<reference evidence="2 3" key="1">
    <citation type="submission" date="2017-12" db="EMBL/GenBank/DDBJ databases">
        <title>Chromulinavorax destructans is a abundant pathogen of dominant heterotrophic picoflagllates.</title>
        <authorList>
            <person name="Deeg C.M."/>
            <person name="Zimmer M."/>
            <person name="Suttle C.A."/>
        </authorList>
    </citation>
    <scope>NUCLEOTIDE SEQUENCE [LARGE SCALE GENOMIC DNA]</scope>
    <source>
        <strain evidence="2 3">SeV1</strain>
    </source>
</reference>
<feature type="region of interest" description="Disordered" evidence="1">
    <location>
        <begin position="97"/>
        <end position="122"/>
    </location>
</feature>
<organism evidence="2 3">
    <name type="scientific">Candidatus Chromulinivorax destructor</name>
    <dbReference type="NCBI Taxonomy" id="2066483"/>
    <lineage>
        <taxon>Bacteria</taxon>
        <taxon>Candidatus Babelota</taxon>
        <taxon>Candidatus Babeliae</taxon>
        <taxon>Candidatus Babeliales</taxon>
        <taxon>Candidatus Chromulinivoraceae</taxon>
        <taxon>Candidatus Chromulinivorax</taxon>
    </lineage>
</organism>
<gene>
    <name evidence="2" type="ORF">C0J27_03390</name>
</gene>
<dbReference type="AlphaFoldDB" id="A0A345ZBV0"/>
<dbReference type="EMBL" id="CP025544">
    <property type="protein sequence ID" value="AXK60767.1"/>
    <property type="molecule type" value="Genomic_DNA"/>
</dbReference>
<dbReference type="RefSeq" id="WP_115585782.1">
    <property type="nucleotide sequence ID" value="NZ_CP025544.1"/>
</dbReference>
<evidence type="ECO:0000313" key="3">
    <source>
        <dbReference type="Proteomes" id="UP000254834"/>
    </source>
</evidence>
<accession>A0A345ZBV0</accession>
<dbReference type="Proteomes" id="UP000254834">
    <property type="component" value="Chromosome"/>
</dbReference>